<reference evidence="2" key="1">
    <citation type="submission" date="2023-06" db="EMBL/GenBank/DDBJ databases">
        <title>Genome-scale phylogeny and comparative genomics of the fungal order Sordariales.</title>
        <authorList>
            <consortium name="Lawrence Berkeley National Laboratory"/>
            <person name="Hensen N."/>
            <person name="Bonometti L."/>
            <person name="Westerberg I."/>
            <person name="Brannstrom I.O."/>
            <person name="Guillou S."/>
            <person name="Cros-Aarteil S."/>
            <person name="Calhoun S."/>
            <person name="Haridas S."/>
            <person name="Kuo A."/>
            <person name="Mondo S."/>
            <person name="Pangilinan J."/>
            <person name="Riley R."/>
            <person name="LaButti K."/>
            <person name="Andreopoulos B."/>
            <person name="Lipzen A."/>
            <person name="Chen C."/>
            <person name="Yanf M."/>
            <person name="Daum C."/>
            <person name="Ng V."/>
            <person name="Clum A."/>
            <person name="Steindorff A."/>
            <person name="Ohm R."/>
            <person name="Martin F."/>
            <person name="Silar P."/>
            <person name="Natvig D."/>
            <person name="Lalanne C."/>
            <person name="Gautier V."/>
            <person name="Ament-velasquez S.L."/>
            <person name="Kruys A."/>
            <person name="Hutchinson M.I."/>
            <person name="Powell A.J."/>
            <person name="Barry K."/>
            <person name="Miller A.N."/>
            <person name="Grigoriev I.V."/>
            <person name="Debuchy R."/>
            <person name="Gladieux P."/>
            <person name="Thoren M.H."/>
            <person name="Johannesson H."/>
        </authorList>
    </citation>
    <scope>NUCLEOTIDE SEQUENCE</scope>
    <source>
        <strain evidence="2">SMH3187-1</strain>
    </source>
</reference>
<evidence type="ECO:0000313" key="3">
    <source>
        <dbReference type="Proteomes" id="UP001172155"/>
    </source>
</evidence>
<dbReference type="Proteomes" id="UP001172155">
    <property type="component" value="Unassembled WGS sequence"/>
</dbReference>
<feature type="transmembrane region" description="Helical" evidence="1">
    <location>
        <begin position="37"/>
        <end position="58"/>
    </location>
</feature>
<evidence type="ECO:0000313" key="2">
    <source>
        <dbReference type="EMBL" id="KAK0737998.1"/>
    </source>
</evidence>
<feature type="transmembrane region" description="Helical" evidence="1">
    <location>
        <begin position="108"/>
        <end position="129"/>
    </location>
</feature>
<accession>A0AA40BPR2</accession>
<feature type="transmembrane region" description="Helical" evidence="1">
    <location>
        <begin position="70"/>
        <end position="88"/>
    </location>
</feature>
<gene>
    <name evidence="2" type="ORF">B0T18DRAFT_237726</name>
</gene>
<keyword evidence="1" id="KW-0472">Membrane</keyword>
<dbReference type="AlphaFoldDB" id="A0AA40BPR2"/>
<name>A0AA40BPR2_9PEZI</name>
<organism evidence="2 3">
    <name type="scientific">Schizothecium vesticola</name>
    <dbReference type="NCBI Taxonomy" id="314040"/>
    <lineage>
        <taxon>Eukaryota</taxon>
        <taxon>Fungi</taxon>
        <taxon>Dikarya</taxon>
        <taxon>Ascomycota</taxon>
        <taxon>Pezizomycotina</taxon>
        <taxon>Sordariomycetes</taxon>
        <taxon>Sordariomycetidae</taxon>
        <taxon>Sordariales</taxon>
        <taxon>Schizotheciaceae</taxon>
        <taxon>Schizothecium</taxon>
    </lineage>
</organism>
<proteinExistence type="predicted"/>
<keyword evidence="1" id="KW-0812">Transmembrane</keyword>
<keyword evidence="3" id="KW-1185">Reference proteome</keyword>
<dbReference type="EMBL" id="JAUKUD010000007">
    <property type="protein sequence ID" value="KAK0737998.1"/>
    <property type="molecule type" value="Genomic_DNA"/>
</dbReference>
<evidence type="ECO:0000256" key="1">
    <source>
        <dbReference type="SAM" id="Phobius"/>
    </source>
</evidence>
<sequence>MILMAHHLPSQCIRARRLGCQVHDMPLVVGIPVVRPWLVSDLVFFVLFPLFVLVLLHQREGPDGNGARDDGLDVVAVGVAVFTFAVVAHAEHDLVGAGDGGDGEGGGFGLTACHCGVQFGLVCVVLCCVEQVR</sequence>
<keyword evidence="1" id="KW-1133">Transmembrane helix</keyword>
<protein>
    <submittedName>
        <fullName evidence="2">Uncharacterized protein</fullName>
    </submittedName>
</protein>
<comment type="caution">
    <text evidence="2">The sequence shown here is derived from an EMBL/GenBank/DDBJ whole genome shotgun (WGS) entry which is preliminary data.</text>
</comment>